<proteinExistence type="predicted"/>
<protein>
    <submittedName>
        <fullName evidence="2">Uncharacterized protein</fullName>
    </submittedName>
</protein>
<sequence length="350" mass="38325">MSDQEHSTLKPPESSPAITPRSESITTDPVTAPRAHVELLAHYTPHITSNTGSNTPNLEPGVLRSTDEPVIQDDTDTNSQYTRISIGSALLERGSEAESTIDSPHQGGGCQGRTQIDDLLPQSWESEADSSSRIGSGSQQQVLETFLDQLMRAEGRAGESGRELESQRLQEEFGFSKQEGSVPEVSPGYQERRDSSPRPSDGRSEDVIHSSDPDLTKAVGPEPAQVRTTRTSPEVSSNPRRLSPQAGDGRPTRPVGALPQPELVEISFWTHERGEWRQLDSFQDPALVGRAAKKYARKKYSLYDRNLQSVSPAQCYRPATVDGNNAIFLISEDEEKCSQLKGASIRIGSF</sequence>
<dbReference type="EMBL" id="BLKC01000033">
    <property type="protein sequence ID" value="GFF37960.1"/>
    <property type="molecule type" value="Genomic_DNA"/>
</dbReference>
<dbReference type="Proteomes" id="UP000465221">
    <property type="component" value="Unassembled WGS sequence"/>
</dbReference>
<feature type="compositionally biased region" description="Low complexity" evidence="1">
    <location>
        <begin position="131"/>
        <end position="141"/>
    </location>
</feature>
<comment type="caution">
    <text evidence="2">The sequence shown here is derived from an EMBL/GenBank/DDBJ whole genome shotgun (WGS) entry which is preliminary data.</text>
</comment>
<feature type="compositionally biased region" description="Basic and acidic residues" evidence="1">
    <location>
        <begin position="190"/>
        <end position="215"/>
    </location>
</feature>
<evidence type="ECO:0000313" key="2">
    <source>
        <dbReference type="EMBL" id="GFF37960.1"/>
    </source>
</evidence>
<reference evidence="2 3" key="1">
    <citation type="submission" date="2020-01" db="EMBL/GenBank/DDBJ databases">
        <title>Draft genome sequence of Aspergillus udagawae IFM 46972.</title>
        <authorList>
            <person name="Takahashi H."/>
            <person name="Yaguchi T."/>
        </authorList>
    </citation>
    <scope>NUCLEOTIDE SEQUENCE [LARGE SCALE GENOMIC DNA]</scope>
    <source>
        <strain evidence="2 3">IFM 46972</strain>
    </source>
</reference>
<feature type="compositionally biased region" description="Basic and acidic residues" evidence="1">
    <location>
        <begin position="153"/>
        <end position="171"/>
    </location>
</feature>
<name>A0A8H3NU24_9EURO</name>
<feature type="compositionally biased region" description="Polar residues" evidence="1">
    <location>
        <begin position="226"/>
        <end position="240"/>
    </location>
</feature>
<evidence type="ECO:0000256" key="1">
    <source>
        <dbReference type="SAM" id="MobiDB-lite"/>
    </source>
</evidence>
<feature type="region of interest" description="Disordered" evidence="1">
    <location>
        <begin position="153"/>
        <end position="258"/>
    </location>
</feature>
<evidence type="ECO:0000313" key="3">
    <source>
        <dbReference type="Proteomes" id="UP000465221"/>
    </source>
</evidence>
<feature type="region of interest" description="Disordered" evidence="1">
    <location>
        <begin position="1"/>
        <end position="141"/>
    </location>
</feature>
<gene>
    <name evidence="2" type="ORF">IFM46972_05388</name>
</gene>
<accession>A0A8H3NU24</accession>
<feature type="compositionally biased region" description="Polar residues" evidence="1">
    <location>
        <begin position="46"/>
        <end position="57"/>
    </location>
</feature>
<organism evidence="2 3">
    <name type="scientific">Aspergillus udagawae</name>
    <dbReference type="NCBI Taxonomy" id="91492"/>
    <lineage>
        <taxon>Eukaryota</taxon>
        <taxon>Fungi</taxon>
        <taxon>Dikarya</taxon>
        <taxon>Ascomycota</taxon>
        <taxon>Pezizomycotina</taxon>
        <taxon>Eurotiomycetes</taxon>
        <taxon>Eurotiomycetidae</taxon>
        <taxon>Eurotiales</taxon>
        <taxon>Aspergillaceae</taxon>
        <taxon>Aspergillus</taxon>
        <taxon>Aspergillus subgen. Fumigati</taxon>
    </lineage>
</organism>
<dbReference type="AlphaFoldDB" id="A0A8H3NU24"/>